<dbReference type="AlphaFoldDB" id="A0A1R3V490"/>
<evidence type="ECO:0000313" key="1">
    <source>
        <dbReference type="EMBL" id="SIT54687.1"/>
    </source>
</evidence>
<organism evidence="1 2">
    <name type="scientific">Mesorhizobium prunaredense</name>
    <dbReference type="NCBI Taxonomy" id="1631249"/>
    <lineage>
        <taxon>Bacteria</taxon>
        <taxon>Pseudomonadati</taxon>
        <taxon>Pseudomonadota</taxon>
        <taxon>Alphaproteobacteria</taxon>
        <taxon>Hyphomicrobiales</taxon>
        <taxon>Phyllobacteriaceae</taxon>
        <taxon>Mesorhizobium</taxon>
    </lineage>
</organism>
<proteinExistence type="predicted"/>
<name>A0A1R3V490_9HYPH</name>
<keyword evidence="2" id="KW-1185">Reference proteome</keyword>
<evidence type="ECO:0000313" key="2">
    <source>
        <dbReference type="Proteomes" id="UP000188388"/>
    </source>
</evidence>
<sequence>MSCIYRRGEPRRQSESLVSDYDQLALVFRGVFHAVADQFSFEQAVLGLGQDTCTGLVGTKRQSRAANVTHSHW</sequence>
<reference evidence="2" key="1">
    <citation type="submission" date="2017-01" db="EMBL/GenBank/DDBJ databases">
        <authorList>
            <person name="Brunel B."/>
        </authorList>
    </citation>
    <scope>NUCLEOTIDE SEQUENCE [LARGE SCALE GENOMIC DNA]</scope>
</reference>
<dbReference type="Proteomes" id="UP000188388">
    <property type="component" value="Unassembled WGS sequence"/>
</dbReference>
<gene>
    <name evidence="1" type="ORF">BQ8794_180031</name>
</gene>
<protein>
    <submittedName>
        <fullName evidence="1">Uncharacterized protein</fullName>
    </submittedName>
</protein>
<accession>A0A1R3V490</accession>
<dbReference type="EMBL" id="FTPD01000010">
    <property type="protein sequence ID" value="SIT54687.1"/>
    <property type="molecule type" value="Genomic_DNA"/>
</dbReference>